<evidence type="ECO:0000313" key="14">
    <source>
        <dbReference type="Proteomes" id="UP001497623"/>
    </source>
</evidence>
<dbReference type="CDD" id="cd03805">
    <property type="entry name" value="GT4_ALG2-like"/>
    <property type="match status" value="1"/>
</dbReference>
<dbReference type="Gene3D" id="3.40.50.2000">
    <property type="entry name" value="Glycogen Phosphorylase B"/>
    <property type="match status" value="2"/>
</dbReference>
<dbReference type="EC" id="2.4.1.257" evidence="10"/>
<feature type="domain" description="Glycosyltransferase subfamily 4-like N-terminal" evidence="12">
    <location>
        <begin position="13"/>
        <end position="190"/>
    </location>
</feature>
<evidence type="ECO:0000256" key="8">
    <source>
        <dbReference type="ARBA" id="ARBA00045103"/>
    </source>
</evidence>
<organism evidence="13 14">
    <name type="scientific">Meganyctiphanes norvegica</name>
    <name type="common">Northern krill</name>
    <name type="synonym">Thysanopoda norvegica</name>
    <dbReference type="NCBI Taxonomy" id="48144"/>
    <lineage>
        <taxon>Eukaryota</taxon>
        <taxon>Metazoa</taxon>
        <taxon>Ecdysozoa</taxon>
        <taxon>Arthropoda</taxon>
        <taxon>Crustacea</taxon>
        <taxon>Multicrustacea</taxon>
        <taxon>Malacostraca</taxon>
        <taxon>Eumalacostraca</taxon>
        <taxon>Eucarida</taxon>
        <taxon>Euphausiacea</taxon>
        <taxon>Euphausiidae</taxon>
        <taxon>Meganyctiphanes</taxon>
    </lineage>
</organism>
<keyword evidence="3 10" id="KW-0808">Transferase</keyword>
<dbReference type="InterPro" id="IPR027054">
    <property type="entry name" value="ALG2"/>
</dbReference>
<comment type="catalytic activity">
    <reaction evidence="9 10">
        <text>an alpha-D-Man-(1-&gt;3)-beta-D-Man-(1-&gt;4)-beta-D-GlcNAc-(1-&gt;4)-alpha-D-GlcNAc-diphospho-di-trans,poly-cis-dolichol + GDP-alpha-D-mannose = an alpha-D-Man-(1-&gt;3)-[alpha-D-Man-(1-&gt;6)]-beta-D-Man-(1-&gt;4)-beta-D-GlcNAc-(1-&gt;4)-alpha-D-GlcNAc-diphospho-di-trans,poly-cis-dolichol + GDP + H(+)</text>
        <dbReference type="Rhea" id="RHEA:29519"/>
        <dbReference type="Rhea" id="RHEA-COMP:19513"/>
        <dbReference type="Rhea" id="RHEA-COMP:19515"/>
        <dbReference type="ChEBI" id="CHEBI:15378"/>
        <dbReference type="ChEBI" id="CHEBI:57527"/>
        <dbReference type="ChEBI" id="CHEBI:58189"/>
        <dbReference type="ChEBI" id="CHEBI:132510"/>
        <dbReference type="ChEBI" id="CHEBI:132511"/>
        <dbReference type="EC" id="2.4.1.257"/>
    </reaction>
    <physiologicalReaction direction="left-to-right" evidence="9 10">
        <dbReference type="Rhea" id="RHEA:29520"/>
    </physiologicalReaction>
</comment>
<dbReference type="EMBL" id="CAXKWB010006130">
    <property type="protein sequence ID" value="CAL4081546.1"/>
    <property type="molecule type" value="Genomic_DNA"/>
</dbReference>
<evidence type="ECO:0000256" key="4">
    <source>
        <dbReference type="ARBA" id="ARBA00022692"/>
    </source>
</evidence>
<evidence type="ECO:0000259" key="11">
    <source>
        <dbReference type="Pfam" id="PF00534"/>
    </source>
</evidence>
<dbReference type="FunFam" id="3.40.50.2000:FF:000210">
    <property type="entry name" value="Alpha-1,3/1,6-mannosyltransferase ALG2"/>
    <property type="match status" value="1"/>
</dbReference>
<keyword evidence="4" id="KW-0812">Transmembrane</keyword>
<accession>A0AAV2QDV8</accession>
<gene>
    <name evidence="13" type="ORF">MNOR_LOCUS11577</name>
</gene>
<comment type="catalytic activity">
    <reaction evidence="8 10">
        <text>a beta-D-Man-(1-&gt;4)-beta-D-GlcNAc-(1-&gt;4)-alpha-D-GlcNAc-diphospho-di-trans,poly-cis-dolichol + GDP-alpha-D-mannose = an alpha-D-Man-(1-&gt;3)-beta-D-Man-(1-&gt;4)-beta-D-GlcNAc-(1-&gt;4)-alpha-D-GlcNAc-diphospho-di-trans,poly-cis-dolichol + GDP + H(+)</text>
        <dbReference type="Rhea" id="RHEA:29515"/>
        <dbReference type="Rhea" id="RHEA-COMP:19511"/>
        <dbReference type="Rhea" id="RHEA-COMP:19513"/>
        <dbReference type="ChEBI" id="CHEBI:15378"/>
        <dbReference type="ChEBI" id="CHEBI:57527"/>
        <dbReference type="ChEBI" id="CHEBI:58189"/>
        <dbReference type="ChEBI" id="CHEBI:58472"/>
        <dbReference type="ChEBI" id="CHEBI:132510"/>
        <dbReference type="EC" id="2.4.1.132"/>
    </reaction>
    <physiologicalReaction direction="left-to-right" evidence="8 10">
        <dbReference type="Rhea" id="RHEA:29516"/>
    </physiologicalReaction>
</comment>
<comment type="caution">
    <text evidence="13">The sequence shown here is derived from an EMBL/GenBank/DDBJ whole genome shotgun (WGS) entry which is preliminary data.</text>
</comment>
<dbReference type="SUPFAM" id="SSF53756">
    <property type="entry name" value="UDP-Glycosyltransferase/glycogen phosphorylase"/>
    <property type="match status" value="1"/>
</dbReference>
<dbReference type="GO" id="GO:0004378">
    <property type="term" value="F:GDP-Man:Man(1)GlcNAc(2)-PP-Dol alpha-1,3-mannosyltransferase activity"/>
    <property type="evidence" value="ECO:0007669"/>
    <property type="project" value="UniProtKB-UniRule"/>
</dbReference>
<comment type="similarity">
    <text evidence="10">Belongs to the glycosyltransferase group 1 family.</text>
</comment>
<dbReference type="EC" id="2.4.1.132" evidence="10"/>
<comment type="function">
    <text evidence="10">Mannosylates Man(2)GlcNAc(2)-dolichol diphosphate and Man(1)GlcNAc(2)-dolichol diphosphate to form Man(3)GlcNAc(2)-dolichol diphosphate.</text>
</comment>
<evidence type="ECO:0000256" key="1">
    <source>
        <dbReference type="ARBA" id="ARBA00004922"/>
    </source>
</evidence>
<evidence type="ECO:0000259" key="12">
    <source>
        <dbReference type="Pfam" id="PF13439"/>
    </source>
</evidence>
<feature type="domain" description="Glycosyl transferase family 1" evidence="11">
    <location>
        <begin position="207"/>
        <end position="376"/>
    </location>
</feature>
<dbReference type="Proteomes" id="UP001497623">
    <property type="component" value="Unassembled WGS sequence"/>
</dbReference>
<evidence type="ECO:0000256" key="9">
    <source>
        <dbReference type="ARBA" id="ARBA00045104"/>
    </source>
</evidence>
<keyword evidence="5" id="KW-0256">Endoplasmic reticulum</keyword>
<keyword evidence="6" id="KW-1133">Transmembrane helix</keyword>
<dbReference type="InterPro" id="IPR028098">
    <property type="entry name" value="Glyco_trans_4-like_N"/>
</dbReference>
<dbReference type="InterPro" id="IPR001296">
    <property type="entry name" value="Glyco_trans_1"/>
</dbReference>
<protein>
    <recommendedName>
        <fullName evidence="10">Alpha-1,3/1,6-mannosyltransferase ALG2</fullName>
        <ecNumber evidence="10">2.4.1.132</ecNumber>
        <ecNumber evidence="10">2.4.1.257</ecNumber>
    </recommendedName>
    <alternativeName>
        <fullName evidence="10">GDP-Man:Man(1)GlcNAc(2)-PP-Dol alpha-1,3-mannosyltransferase</fullName>
    </alternativeName>
</protein>
<dbReference type="GO" id="GO:0005789">
    <property type="term" value="C:endoplasmic reticulum membrane"/>
    <property type="evidence" value="ECO:0007669"/>
    <property type="project" value="UniProtKB-SubCell"/>
</dbReference>
<dbReference type="FunFam" id="3.40.50.2000:FF:000085">
    <property type="entry name" value="alpha-1,3/1,6-mannosyltransferase ALG2"/>
    <property type="match status" value="1"/>
</dbReference>
<evidence type="ECO:0000256" key="7">
    <source>
        <dbReference type="ARBA" id="ARBA00023136"/>
    </source>
</evidence>
<comment type="pathway">
    <text evidence="1 10">Protein modification; protein glycosylation.</text>
</comment>
<keyword evidence="2 10" id="KW-0328">Glycosyltransferase</keyword>
<keyword evidence="14" id="KW-1185">Reference proteome</keyword>
<name>A0AAV2QDV8_MEGNR</name>
<evidence type="ECO:0000256" key="10">
    <source>
        <dbReference type="RuleBase" id="RU367136"/>
    </source>
</evidence>
<evidence type="ECO:0000256" key="5">
    <source>
        <dbReference type="ARBA" id="ARBA00022824"/>
    </source>
</evidence>
<evidence type="ECO:0000256" key="2">
    <source>
        <dbReference type="ARBA" id="ARBA00022676"/>
    </source>
</evidence>
<evidence type="ECO:0000256" key="6">
    <source>
        <dbReference type="ARBA" id="ARBA00022989"/>
    </source>
</evidence>
<proteinExistence type="inferred from homology"/>
<sequence>MVKVVFLHPDLGIGGAERLVVDAALALKRKGVDVQFLTAHHDPTHCFPETIDGQLQVTCVGDWLPRSTFGKFSALWAYIRMIYVALYMVFFSKIIYDVVFVDQVSVCIPFLRFKKKCKIMFYCHYPDQLLTQRKSFLKKIYRFPLDTLEEKTTGQADCIMVNSRFTSGVFKETFRSIHTTPTVLYPSLDFSRFDEPTTLKISDLGVEDKAKYIFLSLNRYERKKNLSLALKAFKELLESVEEEHKNQIHLIMAGGFDHLNTENIEHYDELVNEAKQLDIISKITFLKSPSDEGKLALLRSATCLIYTPDKEHFGIVPIEAMYLSTPVIAVNSGGPKETVVDNQTGFLCDSSAAAFSEAMRKFVLGTSSKAVMGAAGHTRVLNNFSFNTFSDHLLYIVNGLIDERKRT</sequence>
<dbReference type="Pfam" id="PF00534">
    <property type="entry name" value="Glycos_transf_1"/>
    <property type="match status" value="1"/>
</dbReference>
<evidence type="ECO:0000313" key="13">
    <source>
        <dbReference type="EMBL" id="CAL4081546.1"/>
    </source>
</evidence>
<dbReference type="GO" id="GO:0102704">
    <property type="term" value="F:GDP-Man:Man(2)GlcNAc(2)-PP-Dol alpha-1,6-mannosyltransferase activity"/>
    <property type="evidence" value="ECO:0007669"/>
    <property type="project" value="UniProtKB-UniRule"/>
</dbReference>
<comment type="subcellular location">
    <subcellularLocation>
        <location evidence="10">Endoplasmic reticulum membrane</location>
        <topology evidence="10">Single-pass membrane protein</topology>
    </subcellularLocation>
</comment>
<dbReference type="Pfam" id="PF13439">
    <property type="entry name" value="Glyco_transf_4"/>
    <property type="match status" value="1"/>
</dbReference>
<evidence type="ECO:0000256" key="3">
    <source>
        <dbReference type="ARBA" id="ARBA00022679"/>
    </source>
</evidence>
<dbReference type="PANTHER" id="PTHR45918">
    <property type="entry name" value="ALPHA-1,3/1,6-MANNOSYLTRANSFERASE ALG2"/>
    <property type="match status" value="1"/>
</dbReference>
<reference evidence="13 14" key="1">
    <citation type="submission" date="2024-05" db="EMBL/GenBank/DDBJ databases">
        <authorList>
            <person name="Wallberg A."/>
        </authorList>
    </citation>
    <scope>NUCLEOTIDE SEQUENCE [LARGE SCALE GENOMIC DNA]</scope>
</reference>
<keyword evidence="7" id="KW-0472">Membrane</keyword>
<dbReference type="PANTHER" id="PTHR45918:SF1">
    <property type="entry name" value="ALPHA-1,3_1,6-MANNOSYLTRANSFERASE ALG2"/>
    <property type="match status" value="1"/>
</dbReference>
<dbReference type="AlphaFoldDB" id="A0AAV2QDV8"/>